<organism evidence="2 3">
    <name type="scientific">Chryseobacterium edaphi</name>
    <dbReference type="NCBI Taxonomy" id="2976532"/>
    <lineage>
        <taxon>Bacteria</taxon>
        <taxon>Pseudomonadati</taxon>
        <taxon>Bacteroidota</taxon>
        <taxon>Flavobacteriia</taxon>
        <taxon>Flavobacteriales</taxon>
        <taxon>Weeksellaceae</taxon>
        <taxon>Chryseobacterium group</taxon>
        <taxon>Chryseobacterium</taxon>
    </lineage>
</organism>
<reference evidence="3" key="1">
    <citation type="submission" date="2023-07" db="EMBL/GenBank/DDBJ databases">
        <title>Chryseobacterium sp. strain PBS4-4 Genome sequencing and assembly.</title>
        <authorList>
            <person name="Jung Y."/>
        </authorList>
    </citation>
    <scope>NUCLEOTIDE SEQUENCE [LARGE SCALE GENOMIC DNA]</scope>
    <source>
        <strain evidence="3">PBS4-4</strain>
    </source>
</reference>
<name>A0ABT2W8R0_9FLAO</name>
<dbReference type="EMBL" id="JAOTEM010000004">
    <property type="protein sequence ID" value="MCU7618611.1"/>
    <property type="molecule type" value="Genomic_DNA"/>
</dbReference>
<sequence>MRKIRILKIALLGIFAFTISCSDELLNTTVDNSAIVEGTLKNGRLFFPNKESLNATFKELKSKNHKYVDQYVKEKGIESLVPIINENSEQQVIELLKKRKTNYLAKNASRVSGEISPVLDQDIYEDLDDLEEIVGDETFAAMLNGSAEIQVANNIYKYTDVGLFVTEEQNYNNLETYLEVRQISSNLLEPTEPQFREDFLAGKIGGELQTLQNTNNKINYFISQSIYPTDETNPVGSSPATLYPGGGYSGGSTVGGSTGGGSTSTPAVEPSFASIVEGLKVGDIRKPLLGNIFGKTWETDDKYESKRRVKVKFYSQNLYLVYAIGCKVKHQYKGWTGIWRGENADQLGIGVNSIKWTFSHPVNMSSPAGVPKQAYWFGSNAYFSSASGITFSFSQNQNIPSLPFASQLDGVIQFVVDQSGLTEQQLDKLFWENAWKQANQFLEGQNKKLNRVAFIVDSYNASYVKYYDFSQVENNQDVIERIFDWGIATPQFTYTFGGGTGNGVAVTSYNWNFSKPTAVNVNMYGIAKKNGGWHGAKLIID</sequence>
<dbReference type="RefSeq" id="WP_263004121.1">
    <property type="nucleotide sequence ID" value="NZ_JAOTEM010000004.1"/>
</dbReference>
<protein>
    <recommendedName>
        <fullName evidence="4">DUF4848 domain-containing protein</fullName>
    </recommendedName>
</protein>
<accession>A0ABT2W8R0</accession>
<keyword evidence="1" id="KW-0732">Signal</keyword>
<feature type="signal peptide" evidence="1">
    <location>
        <begin position="1"/>
        <end position="22"/>
    </location>
</feature>
<evidence type="ECO:0000313" key="3">
    <source>
        <dbReference type="Proteomes" id="UP001208649"/>
    </source>
</evidence>
<comment type="caution">
    <text evidence="2">The sequence shown here is derived from an EMBL/GenBank/DDBJ whole genome shotgun (WGS) entry which is preliminary data.</text>
</comment>
<evidence type="ECO:0000313" key="2">
    <source>
        <dbReference type="EMBL" id="MCU7618611.1"/>
    </source>
</evidence>
<evidence type="ECO:0008006" key="4">
    <source>
        <dbReference type="Google" id="ProtNLM"/>
    </source>
</evidence>
<keyword evidence="3" id="KW-1185">Reference proteome</keyword>
<dbReference type="PROSITE" id="PS51257">
    <property type="entry name" value="PROKAR_LIPOPROTEIN"/>
    <property type="match status" value="1"/>
</dbReference>
<gene>
    <name evidence="2" type="ORF">NZ698_15560</name>
</gene>
<proteinExistence type="predicted"/>
<evidence type="ECO:0000256" key="1">
    <source>
        <dbReference type="SAM" id="SignalP"/>
    </source>
</evidence>
<dbReference type="Proteomes" id="UP001208649">
    <property type="component" value="Unassembled WGS sequence"/>
</dbReference>
<feature type="chain" id="PRO_5046474635" description="DUF4848 domain-containing protein" evidence="1">
    <location>
        <begin position="23"/>
        <end position="541"/>
    </location>
</feature>